<evidence type="ECO:0000313" key="6">
    <source>
        <dbReference type="Proteomes" id="UP001291309"/>
    </source>
</evidence>
<dbReference type="SUPFAM" id="SSF52172">
    <property type="entry name" value="CheY-like"/>
    <property type="match status" value="1"/>
</dbReference>
<evidence type="ECO:0000259" key="3">
    <source>
        <dbReference type="PROSITE" id="PS50110"/>
    </source>
</evidence>
<comment type="caution">
    <text evidence="5">The sequence shown here is derived from an EMBL/GenBank/DDBJ whole genome shotgun (WGS) entry which is preliminary data.</text>
</comment>
<dbReference type="EMBL" id="JAXIVS010000003">
    <property type="protein sequence ID" value="MDY7226577.1"/>
    <property type="molecule type" value="Genomic_DNA"/>
</dbReference>
<name>A0ABU5GZG1_9BACT</name>
<protein>
    <submittedName>
        <fullName evidence="5">LytTR family DNA-binding domain-containing protein</fullName>
    </submittedName>
</protein>
<reference evidence="5 6" key="1">
    <citation type="submission" date="2023-12" db="EMBL/GenBank/DDBJ databases">
        <title>the genome sequence of Hyalangium sp. s54d21.</title>
        <authorList>
            <person name="Zhang X."/>
        </authorList>
    </citation>
    <scope>NUCLEOTIDE SEQUENCE [LARGE SCALE GENOMIC DNA]</scope>
    <source>
        <strain evidence="6">s54d21</strain>
    </source>
</reference>
<evidence type="ECO:0000256" key="1">
    <source>
        <dbReference type="ARBA" id="ARBA00023125"/>
    </source>
</evidence>
<evidence type="ECO:0000256" key="2">
    <source>
        <dbReference type="PROSITE-ProRule" id="PRU00169"/>
    </source>
</evidence>
<evidence type="ECO:0000313" key="5">
    <source>
        <dbReference type="EMBL" id="MDY7226577.1"/>
    </source>
</evidence>
<dbReference type="PANTHER" id="PTHR48111">
    <property type="entry name" value="REGULATOR OF RPOS"/>
    <property type="match status" value="1"/>
</dbReference>
<evidence type="ECO:0000259" key="4">
    <source>
        <dbReference type="PROSITE" id="PS50930"/>
    </source>
</evidence>
<dbReference type="Gene3D" id="3.40.50.2300">
    <property type="match status" value="1"/>
</dbReference>
<dbReference type="PANTHER" id="PTHR48111:SF69">
    <property type="entry name" value="RESPONSE REGULATOR RECEIVER"/>
    <property type="match status" value="1"/>
</dbReference>
<organism evidence="5 6">
    <name type="scientific">Hyalangium rubrum</name>
    <dbReference type="NCBI Taxonomy" id="3103134"/>
    <lineage>
        <taxon>Bacteria</taxon>
        <taxon>Pseudomonadati</taxon>
        <taxon>Myxococcota</taxon>
        <taxon>Myxococcia</taxon>
        <taxon>Myxococcales</taxon>
        <taxon>Cystobacterineae</taxon>
        <taxon>Archangiaceae</taxon>
        <taxon>Hyalangium</taxon>
    </lineage>
</organism>
<dbReference type="RefSeq" id="WP_321545308.1">
    <property type="nucleotide sequence ID" value="NZ_JAXIVS010000003.1"/>
</dbReference>
<dbReference type="Pfam" id="PF04397">
    <property type="entry name" value="LytTR"/>
    <property type="match status" value="1"/>
</dbReference>
<dbReference type="SMART" id="SM00448">
    <property type="entry name" value="REC"/>
    <property type="match status" value="1"/>
</dbReference>
<feature type="domain" description="Response regulatory" evidence="3">
    <location>
        <begin position="2"/>
        <end position="113"/>
    </location>
</feature>
<dbReference type="Pfam" id="PF00072">
    <property type="entry name" value="Response_reg"/>
    <property type="match status" value="1"/>
</dbReference>
<keyword evidence="2" id="KW-0597">Phosphoprotein</keyword>
<keyword evidence="1 5" id="KW-0238">DNA-binding</keyword>
<dbReference type="Gene3D" id="2.40.50.1020">
    <property type="entry name" value="LytTr DNA-binding domain"/>
    <property type="match status" value="1"/>
</dbReference>
<accession>A0ABU5GZG1</accession>
<dbReference type="PROSITE" id="PS50930">
    <property type="entry name" value="HTH_LYTTR"/>
    <property type="match status" value="1"/>
</dbReference>
<dbReference type="InterPro" id="IPR011006">
    <property type="entry name" value="CheY-like_superfamily"/>
</dbReference>
<dbReference type="InterPro" id="IPR007492">
    <property type="entry name" value="LytTR_DNA-bd_dom"/>
</dbReference>
<feature type="domain" description="HTH LytTR-type" evidence="4">
    <location>
        <begin position="139"/>
        <end position="242"/>
    </location>
</feature>
<keyword evidence="6" id="KW-1185">Reference proteome</keyword>
<dbReference type="PROSITE" id="PS50110">
    <property type="entry name" value="RESPONSE_REGULATORY"/>
    <property type="match status" value="1"/>
</dbReference>
<sequence length="247" mass="27401">MRVLIVDDEEPARSRLRRLLKDVAGVEVVGEAGDGHETLRQVEVLHPELLLLDIRMPGLDGLTLAQRYTDLPPVIFVTAYDEYAVQAFEVNAVDYLLKPVRPERLAAAMERARQRQLATREAVSRALEAVRPVGASTRIVTSTPGAIRLFDARDITRFWAADKYTLFQAEGAEQVTEETLGSLEERLRQVGFLRVHRGELVHVGSIKALRTVEGSFAVELRDGQVARVSRRLLAAVKGELGLDGSPD</sequence>
<dbReference type="SMART" id="SM00850">
    <property type="entry name" value="LytTR"/>
    <property type="match status" value="1"/>
</dbReference>
<dbReference type="Proteomes" id="UP001291309">
    <property type="component" value="Unassembled WGS sequence"/>
</dbReference>
<dbReference type="InterPro" id="IPR001789">
    <property type="entry name" value="Sig_transdc_resp-reg_receiver"/>
</dbReference>
<gene>
    <name evidence="5" type="ORF">SYV04_09275</name>
</gene>
<dbReference type="InterPro" id="IPR039420">
    <property type="entry name" value="WalR-like"/>
</dbReference>
<dbReference type="GO" id="GO:0003677">
    <property type="term" value="F:DNA binding"/>
    <property type="evidence" value="ECO:0007669"/>
    <property type="project" value="UniProtKB-KW"/>
</dbReference>
<proteinExistence type="predicted"/>
<feature type="modified residue" description="4-aspartylphosphate" evidence="2">
    <location>
        <position position="53"/>
    </location>
</feature>